<evidence type="ECO:0000256" key="2">
    <source>
        <dbReference type="ARBA" id="ARBA00022723"/>
    </source>
</evidence>
<dbReference type="Pfam" id="PF13359">
    <property type="entry name" value="DDE_Tnp_4"/>
    <property type="match status" value="1"/>
</dbReference>
<dbReference type="GO" id="GO:0046872">
    <property type="term" value="F:metal ion binding"/>
    <property type="evidence" value="ECO:0007669"/>
    <property type="project" value="UniProtKB-KW"/>
</dbReference>
<name>A0A9P0Q562_ACAOB</name>
<dbReference type="Proteomes" id="UP001152888">
    <property type="component" value="Unassembled WGS sequence"/>
</dbReference>
<comment type="cofactor">
    <cofactor evidence="1">
        <name>a divalent metal cation</name>
        <dbReference type="ChEBI" id="CHEBI:60240"/>
    </cofactor>
</comment>
<reference evidence="4" key="1">
    <citation type="submission" date="2022-03" db="EMBL/GenBank/DDBJ databases">
        <authorList>
            <person name="Sayadi A."/>
        </authorList>
    </citation>
    <scope>NUCLEOTIDE SEQUENCE</scope>
</reference>
<keyword evidence="2" id="KW-0479">Metal-binding</keyword>
<gene>
    <name evidence="4" type="ORF">ACAOBT_LOCUS29228</name>
</gene>
<evidence type="ECO:0000256" key="1">
    <source>
        <dbReference type="ARBA" id="ARBA00001968"/>
    </source>
</evidence>
<dbReference type="AlphaFoldDB" id="A0A9P0Q562"/>
<sequence>MKPYSGQILNPSQESFNKRLSRARKCVECAFGILFAKWRILSVIETYKDTADSIIKAICGFISAISTFMYITCD</sequence>
<accession>A0A9P0Q562</accession>
<evidence type="ECO:0000313" key="4">
    <source>
        <dbReference type="EMBL" id="CAH2006686.1"/>
    </source>
</evidence>
<protein>
    <recommendedName>
        <fullName evidence="3">DDE Tnp4 domain-containing protein</fullName>
    </recommendedName>
</protein>
<evidence type="ECO:0000259" key="3">
    <source>
        <dbReference type="Pfam" id="PF13359"/>
    </source>
</evidence>
<evidence type="ECO:0000313" key="5">
    <source>
        <dbReference type="Proteomes" id="UP001152888"/>
    </source>
</evidence>
<dbReference type="InterPro" id="IPR027806">
    <property type="entry name" value="HARBI1_dom"/>
</dbReference>
<proteinExistence type="predicted"/>
<organism evidence="4 5">
    <name type="scientific">Acanthoscelides obtectus</name>
    <name type="common">Bean weevil</name>
    <name type="synonym">Bruchus obtectus</name>
    <dbReference type="NCBI Taxonomy" id="200917"/>
    <lineage>
        <taxon>Eukaryota</taxon>
        <taxon>Metazoa</taxon>
        <taxon>Ecdysozoa</taxon>
        <taxon>Arthropoda</taxon>
        <taxon>Hexapoda</taxon>
        <taxon>Insecta</taxon>
        <taxon>Pterygota</taxon>
        <taxon>Neoptera</taxon>
        <taxon>Endopterygota</taxon>
        <taxon>Coleoptera</taxon>
        <taxon>Polyphaga</taxon>
        <taxon>Cucujiformia</taxon>
        <taxon>Chrysomeloidea</taxon>
        <taxon>Chrysomelidae</taxon>
        <taxon>Bruchinae</taxon>
        <taxon>Bruchini</taxon>
        <taxon>Acanthoscelides</taxon>
    </lineage>
</organism>
<feature type="domain" description="DDE Tnp4" evidence="3">
    <location>
        <begin position="5"/>
        <end position="60"/>
    </location>
</feature>
<dbReference type="OrthoDB" id="1696965at2759"/>
<comment type="caution">
    <text evidence="4">The sequence shown here is derived from an EMBL/GenBank/DDBJ whole genome shotgun (WGS) entry which is preliminary data.</text>
</comment>
<dbReference type="EMBL" id="CAKOFQ010007700">
    <property type="protein sequence ID" value="CAH2006686.1"/>
    <property type="molecule type" value="Genomic_DNA"/>
</dbReference>
<keyword evidence="5" id="KW-1185">Reference proteome</keyword>